<evidence type="ECO:0000313" key="3">
    <source>
        <dbReference type="Proteomes" id="UP000585474"/>
    </source>
</evidence>
<gene>
    <name evidence="2" type="ORF">Acr_22g0001850</name>
</gene>
<organism evidence="2 3">
    <name type="scientific">Actinidia rufa</name>
    <dbReference type="NCBI Taxonomy" id="165716"/>
    <lineage>
        <taxon>Eukaryota</taxon>
        <taxon>Viridiplantae</taxon>
        <taxon>Streptophyta</taxon>
        <taxon>Embryophyta</taxon>
        <taxon>Tracheophyta</taxon>
        <taxon>Spermatophyta</taxon>
        <taxon>Magnoliopsida</taxon>
        <taxon>eudicotyledons</taxon>
        <taxon>Gunneridae</taxon>
        <taxon>Pentapetalae</taxon>
        <taxon>asterids</taxon>
        <taxon>Ericales</taxon>
        <taxon>Actinidiaceae</taxon>
        <taxon>Actinidia</taxon>
    </lineage>
</organism>
<name>A0A7J0GIZ1_9ERIC</name>
<proteinExistence type="predicted"/>
<dbReference type="Proteomes" id="UP000585474">
    <property type="component" value="Unassembled WGS sequence"/>
</dbReference>
<sequence length="493" mass="54004">MEIGATSSRGLVFSVSLGSSRISCSISSRNVSTSSPAVCNCYWVVGRGDRLDSSQCRSPEDGVIRRGAVYHDEILPYGGLLRFGSQDYWLARRSTRTPIIGSFGISVGSLVSHFLSVINSPRIRFFSLMILLSSSPAFGLGQLLCGDILVSFALEGGQSFRNVFGKGVEQRTRWEAFFYRFLQLMKLATKSRLSSPKESTVPGDSFRNHDLAGPFKVAEKALHITSSEQPWRDIRLLYESRASTVIGALVPVLIASSLASKSRIFCEVDLSRALSGEIARHQGRMAQLGVGGWQQRGAVYKAGVVLVHDPHLLGHAMYFVMETLQIWNLASVGHGRCSIIQGLLALGLGRLQLRRCIENCRSHRRRQTVVVKKLGRATNSHNCSGSSVLDLGQLKGDLHRRTEMKGRGEAAQNPSSVAKYSTSPKGEEETSLWLWASSYEYSDGGSGELSGDDLARFHGLVLPRSRVFGDEQPLERSRATSSVTALGRRTCLS</sequence>
<dbReference type="EMBL" id="BJWL01000022">
    <property type="protein sequence ID" value="GFZ10787.1"/>
    <property type="molecule type" value="Genomic_DNA"/>
</dbReference>
<accession>A0A7J0GIZ1</accession>
<comment type="caution">
    <text evidence="2">The sequence shown here is derived from an EMBL/GenBank/DDBJ whole genome shotgun (WGS) entry which is preliminary data.</text>
</comment>
<feature type="region of interest" description="Disordered" evidence="1">
    <location>
        <begin position="405"/>
        <end position="424"/>
    </location>
</feature>
<reference evidence="2 3" key="1">
    <citation type="submission" date="2019-07" db="EMBL/GenBank/DDBJ databases">
        <title>De Novo Assembly of kiwifruit Actinidia rufa.</title>
        <authorList>
            <person name="Sugita-Konishi S."/>
            <person name="Sato K."/>
            <person name="Mori E."/>
            <person name="Abe Y."/>
            <person name="Kisaki G."/>
            <person name="Hamano K."/>
            <person name="Suezawa K."/>
            <person name="Otani M."/>
            <person name="Fukuda T."/>
            <person name="Manabe T."/>
            <person name="Gomi K."/>
            <person name="Tabuchi M."/>
            <person name="Akimitsu K."/>
            <person name="Kataoka I."/>
        </authorList>
    </citation>
    <scope>NUCLEOTIDE SEQUENCE [LARGE SCALE GENOMIC DNA]</scope>
    <source>
        <strain evidence="3">cv. Fuchu</strain>
    </source>
</reference>
<evidence type="ECO:0000256" key="1">
    <source>
        <dbReference type="SAM" id="MobiDB-lite"/>
    </source>
</evidence>
<keyword evidence="3" id="KW-1185">Reference proteome</keyword>
<feature type="compositionally biased region" description="Polar residues" evidence="1">
    <location>
        <begin position="412"/>
        <end position="424"/>
    </location>
</feature>
<evidence type="ECO:0000313" key="2">
    <source>
        <dbReference type="EMBL" id="GFZ10787.1"/>
    </source>
</evidence>
<dbReference type="AlphaFoldDB" id="A0A7J0GIZ1"/>
<protein>
    <submittedName>
        <fullName evidence="2">Uncharacterized protein</fullName>
    </submittedName>
</protein>